<dbReference type="AlphaFoldDB" id="A0A4S4NJX7"/>
<dbReference type="EMBL" id="SRKY01000001">
    <property type="protein sequence ID" value="THH39225.1"/>
    <property type="molecule type" value="Genomic_DNA"/>
</dbReference>
<evidence type="ECO:0000259" key="1">
    <source>
        <dbReference type="Pfam" id="PF06568"/>
    </source>
</evidence>
<dbReference type="Proteomes" id="UP000306602">
    <property type="component" value="Unassembled WGS sequence"/>
</dbReference>
<name>A0A4S4NJX7_9RHOB</name>
<evidence type="ECO:0000313" key="3">
    <source>
        <dbReference type="Proteomes" id="UP000306602"/>
    </source>
</evidence>
<organism evidence="2 3">
    <name type="scientific">Aliishimia ponticola</name>
    <dbReference type="NCBI Taxonomy" id="2499833"/>
    <lineage>
        <taxon>Bacteria</taxon>
        <taxon>Pseudomonadati</taxon>
        <taxon>Pseudomonadota</taxon>
        <taxon>Alphaproteobacteria</taxon>
        <taxon>Rhodobacterales</taxon>
        <taxon>Paracoccaceae</taxon>
        <taxon>Aliishimia</taxon>
    </lineage>
</organism>
<keyword evidence="3" id="KW-1185">Reference proteome</keyword>
<accession>A0A4S4NJX7</accession>
<dbReference type="InterPro" id="IPR009506">
    <property type="entry name" value="YjiS-like"/>
</dbReference>
<sequence>MAHWLAGVGENMARRRLARVTYSELSSLSDRELSDLGIGRSQIRGLAQQAAEGKL</sequence>
<comment type="caution">
    <text evidence="2">The sequence shown here is derived from an EMBL/GenBank/DDBJ whole genome shotgun (WGS) entry which is preliminary data.</text>
</comment>
<proteinExistence type="predicted"/>
<reference evidence="2 3" key="1">
    <citation type="submission" date="2019-04" db="EMBL/GenBank/DDBJ databases">
        <title>Shimia ponticola sp. nov., isolated from seawater.</title>
        <authorList>
            <person name="Kim Y.-O."/>
            <person name="Yoon J.-H."/>
        </authorList>
    </citation>
    <scope>NUCLEOTIDE SEQUENCE [LARGE SCALE GENOMIC DNA]</scope>
    <source>
        <strain evidence="2 3">MYP11</strain>
    </source>
</reference>
<feature type="domain" description="YjiS-like" evidence="1">
    <location>
        <begin position="10"/>
        <end position="44"/>
    </location>
</feature>
<gene>
    <name evidence="2" type="ORF">E4Z66_05810</name>
</gene>
<evidence type="ECO:0000313" key="2">
    <source>
        <dbReference type="EMBL" id="THH39225.1"/>
    </source>
</evidence>
<dbReference type="Pfam" id="PF06568">
    <property type="entry name" value="YjiS-like"/>
    <property type="match status" value="1"/>
</dbReference>
<protein>
    <submittedName>
        <fullName evidence="2">DUF1127 domain-containing protein</fullName>
    </submittedName>
</protein>